<name>A0A494XG66_9BURK</name>
<protein>
    <submittedName>
        <fullName evidence="4">Gfo/Idh/MocA family oxidoreductase</fullName>
    </submittedName>
</protein>
<sequence>MSAVRIGLIGAGAIGRAHLVGAAAAPGVDIVGIADPSPAAHDLAHEFSIPWFPDHQALLDRQDIGGAIVATPNALHVPIAMDLIARGKAVLIEKPIADSIEEGLTLARAADDANVPLLVGHHRRHNPIVRQARRLVKEGKLGRLVSASVLATFLKHDAYFNEAWRRSKAAGPVLINLIHEIDVLRFVCGEIESIQALTSNAVRGFDVEDTAVVLLRLKGGTLATITLSDTAAAPWSWDLTSAENPAFPTSSAESHFLCGTDASIALPTLRMWRYPGERGWHHAMESETVPVARANPYIEQMRHFAAVIRGDETPLIDGFDATKTLQATLAVRESAESGVCVTLTDRVSPQSSDRSTPNALGFSGGSS</sequence>
<dbReference type="Pfam" id="PF22725">
    <property type="entry name" value="GFO_IDH_MocA_C3"/>
    <property type="match status" value="1"/>
</dbReference>
<gene>
    <name evidence="4" type="ORF">D7S86_20380</name>
</gene>
<dbReference type="SUPFAM" id="SSF55347">
    <property type="entry name" value="Glyceraldehyde-3-phosphate dehydrogenase-like, C-terminal domain"/>
    <property type="match status" value="1"/>
</dbReference>
<dbReference type="OrthoDB" id="8565814at2"/>
<feature type="compositionally biased region" description="Polar residues" evidence="1">
    <location>
        <begin position="346"/>
        <end position="358"/>
    </location>
</feature>
<dbReference type="InterPro" id="IPR000683">
    <property type="entry name" value="Gfo/Idh/MocA-like_OxRdtase_N"/>
</dbReference>
<evidence type="ECO:0000313" key="4">
    <source>
        <dbReference type="EMBL" id="RKP49650.1"/>
    </source>
</evidence>
<accession>A0A494XG66</accession>
<dbReference type="SUPFAM" id="SSF51735">
    <property type="entry name" value="NAD(P)-binding Rossmann-fold domains"/>
    <property type="match status" value="1"/>
</dbReference>
<dbReference type="EMBL" id="RBZU01000010">
    <property type="protein sequence ID" value="RKP49650.1"/>
    <property type="molecule type" value="Genomic_DNA"/>
</dbReference>
<dbReference type="PANTHER" id="PTHR43377">
    <property type="entry name" value="BILIVERDIN REDUCTASE A"/>
    <property type="match status" value="1"/>
</dbReference>
<dbReference type="Proteomes" id="UP000270342">
    <property type="component" value="Unassembled WGS sequence"/>
</dbReference>
<dbReference type="Pfam" id="PF01408">
    <property type="entry name" value="GFO_IDH_MocA"/>
    <property type="match status" value="1"/>
</dbReference>
<dbReference type="Gene3D" id="3.30.360.10">
    <property type="entry name" value="Dihydrodipicolinate Reductase, domain 2"/>
    <property type="match status" value="1"/>
</dbReference>
<comment type="caution">
    <text evidence="4">The sequence shown here is derived from an EMBL/GenBank/DDBJ whole genome shotgun (WGS) entry which is preliminary data.</text>
</comment>
<organism evidence="4 5">
    <name type="scientific">Pararobbsia silviterrae</name>
    <dbReference type="NCBI Taxonomy" id="1792498"/>
    <lineage>
        <taxon>Bacteria</taxon>
        <taxon>Pseudomonadati</taxon>
        <taxon>Pseudomonadota</taxon>
        <taxon>Betaproteobacteria</taxon>
        <taxon>Burkholderiales</taxon>
        <taxon>Burkholderiaceae</taxon>
        <taxon>Pararobbsia</taxon>
    </lineage>
</organism>
<evidence type="ECO:0000259" key="3">
    <source>
        <dbReference type="Pfam" id="PF22725"/>
    </source>
</evidence>
<dbReference type="InterPro" id="IPR055170">
    <property type="entry name" value="GFO_IDH_MocA-like_dom"/>
</dbReference>
<dbReference type="PANTHER" id="PTHR43377:SF8">
    <property type="entry name" value="BLR3664 PROTEIN"/>
    <property type="match status" value="1"/>
</dbReference>
<keyword evidence="5" id="KW-1185">Reference proteome</keyword>
<evidence type="ECO:0000256" key="1">
    <source>
        <dbReference type="SAM" id="MobiDB-lite"/>
    </source>
</evidence>
<evidence type="ECO:0000259" key="2">
    <source>
        <dbReference type="Pfam" id="PF01408"/>
    </source>
</evidence>
<feature type="domain" description="Gfo/Idh/MocA-like oxidoreductase N-terminal" evidence="2">
    <location>
        <begin position="4"/>
        <end position="121"/>
    </location>
</feature>
<dbReference type="InterPro" id="IPR036291">
    <property type="entry name" value="NAD(P)-bd_dom_sf"/>
</dbReference>
<dbReference type="GO" id="GO:0000166">
    <property type="term" value="F:nucleotide binding"/>
    <property type="evidence" value="ECO:0007669"/>
    <property type="project" value="InterPro"/>
</dbReference>
<feature type="region of interest" description="Disordered" evidence="1">
    <location>
        <begin position="346"/>
        <end position="367"/>
    </location>
</feature>
<proteinExistence type="predicted"/>
<dbReference type="InterPro" id="IPR051450">
    <property type="entry name" value="Gfo/Idh/MocA_Oxidoreductases"/>
</dbReference>
<dbReference type="AlphaFoldDB" id="A0A494XG66"/>
<dbReference type="Gene3D" id="3.40.50.720">
    <property type="entry name" value="NAD(P)-binding Rossmann-like Domain"/>
    <property type="match status" value="1"/>
</dbReference>
<evidence type="ECO:0000313" key="5">
    <source>
        <dbReference type="Proteomes" id="UP000270342"/>
    </source>
</evidence>
<feature type="domain" description="GFO/IDH/MocA-like oxidoreductase" evidence="3">
    <location>
        <begin position="129"/>
        <end position="234"/>
    </location>
</feature>
<dbReference type="RefSeq" id="WP_121088698.1">
    <property type="nucleotide sequence ID" value="NZ_RBZU01000010.1"/>
</dbReference>
<reference evidence="4 5" key="1">
    <citation type="submission" date="2018-10" db="EMBL/GenBank/DDBJ databases">
        <title>Robbsia sp. DHC34, isolated from soil.</title>
        <authorList>
            <person name="Gao Z.-H."/>
            <person name="Qiu L.-H."/>
        </authorList>
    </citation>
    <scope>NUCLEOTIDE SEQUENCE [LARGE SCALE GENOMIC DNA]</scope>
    <source>
        <strain evidence="4 5">DHC34</strain>
    </source>
</reference>